<evidence type="ECO:0000313" key="3">
    <source>
        <dbReference type="Proteomes" id="UP000053664"/>
    </source>
</evidence>
<reference evidence="2 3" key="1">
    <citation type="journal article" date="2013" name="Plant Cell">
        <title>The transition from a phytopathogenic smut ancestor to an anamorphic biocontrol agent deciphered by comparative whole-genome analysis.</title>
        <authorList>
            <person name="Lefebvre F."/>
            <person name="Joly D.L."/>
            <person name="Labbe C."/>
            <person name="Teichmann B."/>
            <person name="Linning R."/>
            <person name="Belzile F."/>
            <person name="Bakkeren G."/>
            <person name="Belanger R.R."/>
        </authorList>
    </citation>
    <scope>NUCLEOTIDE SEQUENCE [LARGE SCALE GENOMIC DNA]</scope>
    <source>
        <strain evidence="2 3">PF-1</strain>
    </source>
</reference>
<dbReference type="KEGG" id="pfp:PFL1_05234"/>
<feature type="region of interest" description="Disordered" evidence="1">
    <location>
        <begin position="1"/>
        <end position="137"/>
    </location>
</feature>
<dbReference type="GeneID" id="19319331"/>
<feature type="compositionally biased region" description="Basic and acidic residues" evidence="1">
    <location>
        <begin position="555"/>
        <end position="572"/>
    </location>
</feature>
<feature type="region of interest" description="Disordered" evidence="1">
    <location>
        <begin position="2185"/>
        <end position="2295"/>
    </location>
</feature>
<organism evidence="2 3">
    <name type="scientific">Pseudozyma flocculosa PF-1</name>
    <dbReference type="NCBI Taxonomy" id="1277687"/>
    <lineage>
        <taxon>Eukaryota</taxon>
        <taxon>Fungi</taxon>
        <taxon>Dikarya</taxon>
        <taxon>Basidiomycota</taxon>
        <taxon>Ustilaginomycotina</taxon>
        <taxon>Ustilaginomycetes</taxon>
        <taxon>Ustilaginales</taxon>
        <taxon>Ustilaginaceae</taxon>
        <taxon>Pseudozyma</taxon>
    </lineage>
</organism>
<evidence type="ECO:0000313" key="2">
    <source>
        <dbReference type="EMBL" id="EPQ27312.1"/>
    </source>
</evidence>
<name>A0A061H3D2_9BASI</name>
<feature type="compositionally biased region" description="Low complexity" evidence="1">
    <location>
        <begin position="1534"/>
        <end position="1552"/>
    </location>
</feature>
<feature type="compositionally biased region" description="Polar residues" evidence="1">
    <location>
        <begin position="753"/>
        <end position="765"/>
    </location>
</feature>
<feature type="region of interest" description="Disordered" evidence="1">
    <location>
        <begin position="1189"/>
        <end position="1233"/>
    </location>
</feature>
<feature type="compositionally biased region" description="Basic residues" evidence="1">
    <location>
        <begin position="1316"/>
        <end position="1327"/>
    </location>
</feature>
<dbReference type="OrthoDB" id="3357224at2759"/>
<feature type="region of interest" description="Disordered" evidence="1">
    <location>
        <begin position="266"/>
        <end position="288"/>
    </location>
</feature>
<gene>
    <name evidence="2" type="ORF">PFL1_05234</name>
</gene>
<proteinExistence type="predicted"/>
<feature type="compositionally biased region" description="Basic and acidic residues" evidence="1">
    <location>
        <begin position="937"/>
        <end position="954"/>
    </location>
</feature>
<feature type="region of interest" description="Disordered" evidence="1">
    <location>
        <begin position="1061"/>
        <end position="1121"/>
    </location>
</feature>
<protein>
    <submittedName>
        <fullName evidence="2">Uncharacterized protein</fullName>
    </submittedName>
</protein>
<feature type="compositionally biased region" description="Polar residues" evidence="1">
    <location>
        <begin position="981"/>
        <end position="992"/>
    </location>
</feature>
<dbReference type="eggNOG" id="ENOG502SDVW">
    <property type="taxonomic scope" value="Eukaryota"/>
</dbReference>
<feature type="compositionally biased region" description="Basic and acidic residues" evidence="1">
    <location>
        <begin position="592"/>
        <end position="601"/>
    </location>
</feature>
<feature type="compositionally biased region" description="Basic and acidic residues" evidence="1">
    <location>
        <begin position="724"/>
        <end position="734"/>
    </location>
</feature>
<dbReference type="Proteomes" id="UP000053664">
    <property type="component" value="Unassembled WGS sequence"/>
</dbReference>
<feature type="region of interest" description="Disordered" evidence="1">
    <location>
        <begin position="1280"/>
        <end position="1365"/>
    </location>
</feature>
<feature type="compositionally biased region" description="Basic and acidic residues" evidence="1">
    <location>
        <begin position="1064"/>
        <end position="1073"/>
    </location>
</feature>
<feature type="compositionally biased region" description="Acidic residues" evidence="1">
    <location>
        <begin position="673"/>
        <end position="683"/>
    </location>
</feature>
<evidence type="ECO:0000256" key="1">
    <source>
        <dbReference type="SAM" id="MobiDB-lite"/>
    </source>
</evidence>
<dbReference type="RefSeq" id="XP_007880954.1">
    <property type="nucleotide sequence ID" value="XM_007882763.1"/>
</dbReference>
<feature type="compositionally biased region" description="Low complexity" evidence="1">
    <location>
        <begin position="105"/>
        <end position="119"/>
    </location>
</feature>
<sequence>MDLKATAPPFQPGKPSTRPTSSFLPPHVLSQIQNQISGGSPRQNGMMNVHSRPFVPGMAPPPQPQQHHHQPPPPSAMPMPIHHVSHPSIQHQHHQHQQHHHHPQHPAQASPFQPASTSPVLSRPIPPRLGHGMNPGSVQLTGLQTFLGGPGGIPLSVSPNSQQHMLNGAVSPLTPGLPPSSPFMFSQNQVGGGPPRGGKHRKGRGPAPITPLKTTGHNSTPSVSLNPAAFAASLLAAKAKKKVVVAIPKEGPIPGDEAILAHQPEAGDAAGESEADADPDEPEERRVERVKLRTAKEAAAIRSKWILRQPLEDVDLTWTDEMPGECMVSCAVHPEPWPASLGLPDTIDIYLPGLSAWDEYHEIRMEEKLAEAEAEARVRALALAQAPPSHADEGIADGNDDHEYRGPPFNRGWMGTGEPPTPDLSLQLSGIGNRSKSMSIPSPSDANMANFRLNRFLASQEAPQGDPNLPSAEPAKQPAGRFQDALPLALREAFAKRQAEGTEAKTRSASGHGYTMSLGMPSSGGPFGPAALSALDMVRASSDAGPTEPAMGDRPVPEKEISEPDLVQRRSSEPSLAGIDEEAEEESEEDDHGLQRRDAGRRAQRNSTVGKAAGWKELARGFGYDPDADDQGETEATPRMPSAFEELETRRHSRQASRISVSTSRQGAGGDGQDGDDELDDLDEVRTNPSEDADTSDFEEEIDSDAAAAGVDGQAHWSRRANSRKRDLAADSKRHGGGYYDDLSDMSDDNLRDSLTPSDEQYSNPSDEEAAREERQMRRQRRAALRAARHETRRQRARSGTNNTLPSSSIGEAEGLEHAFGKQASWPHHVPNKAATAAGGRAEQDIISNPSDEVQSDFDERGTFGGPLDHSHTSGDRLSQDFRFPPQPQPSQHQAHHHHQQNQHQPDSAGSPFQFKPPRTDTLGRSAGSSFLNPGAKEFRFGHADRADDYDGRRAGGTTVAGPDGLANSQEQPHPHFRLPSINNSSFGSSTFGDVVSRAQPKAGQQMPPSSSATSAGRSGGLNAAAPSFTPGAFTFTAPGAQRLEMPADTPSHNVSITVDGAEGDGRGAQGREKRQKFGPLDGMVDDDGFLRPASPPRLKGSTATIEGPLRDFGTLSRRGPPPFDAGGFVGQRTASGSRFKPDAPVFTPSWGRSTSLIGSSARRPGLPDFGFGAVGESTEQAVPAASSIASGLPAGNKAIPIRKPDESHEQHQQRRPSGLSATRGEADVPSNEADLARKIEREEGGALAATYPTAADAGSTDLERTPMASNWDRVRGAERADAADFGRSPPVAIPRPSSYEHRGMALPAPIDQHPMSRKQRMAHKHTLSRDSAAMSEDSRPRRSHLHPSHHHHHHHQQHAQSNAFDTDDESLTDFIEELAERMDKALEGWAGKILDEVTIMGQVRPVHRPGSDALDKEQIVDTFSRRVEALMDFYVDKVEKAAAAAATATSAARPSLDNGAAPGDDSQTTIRAIEAPHRQQLGNLDTLDAAGELDFDYVQDILDVKIQDLKEELKRTFAESLAARDGTEHAAKEAGTAEGADAAPAPAPAQALELSTETSEQLASLLSARLSLALGDHARHTATDFKEQLSAILEPALDEQATRSQNKAAADRLETAHLVADQMKERIDSLDRALVDVRSSFGEHVQMALINNLLPHLETLRTEPVNGDLIAARVTEILAPMISDERERRRAERRASDELVRSPSFSAEAVAEETLSKLIPIVSSLKSDPVDSDALVGRLSEVIGKQSIEHLVDLSPVIALLEPIIAKQEDIRSFTKKMIDRQDEVERTMSELPGAINAKTEIFLSAAGETQGTSSSILSRVEKLHELLSEMGSSKLRDGPSDREAELAESLQSTREESQRLTTELHAVRAELSSAKDDHAAHRVELVKLESKLTEAEKSRDDAVAQADSAKARESLSLDRVLEAEKQLLQSESGAREARLATETAAKEAAMFKAHIEQLAVELNEAREERAREREAAAQATAEALARAERAERQAVEAEKRADDRVDASLAAERRAQAEIKEAVERAAKAEGQAASLEKRVADQDAKIANLQALSAAQKQKMATNQQKLSEAEKKTRDFDIQAKDLAVAAARLEELEDRVKDDEELRDRLRDAQDGEARLRDEVAQYHARFSELEKDLITMKESLVGRDELEACQAELAQNREEVARLKGQLAERERFQADGGWVDVSSEGSRPHKTAAATAATVPNGSGGAWSSIHAPGAMTPRLGSDARNRYGLGQDTAVSASATPADSSAEFSSRQSGDYAAARRPAANRSMSIASSIMREVEQDDGGWWS</sequence>
<feature type="compositionally biased region" description="Polar residues" evidence="1">
    <location>
        <begin position="656"/>
        <end position="665"/>
    </location>
</feature>
<feature type="compositionally biased region" description="Polar residues" evidence="1">
    <location>
        <begin position="798"/>
        <end position="810"/>
    </location>
</feature>
<feature type="compositionally biased region" description="Basic and acidic residues" evidence="1">
    <location>
        <begin position="1987"/>
        <end position="2006"/>
    </location>
</feature>
<feature type="compositionally biased region" description="Basic residues" evidence="1">
    <location>
        <begin position="1342"/>
        <end position="1358"/>
    </location>
</feature>
<feature type="compositionally biased region" description="Polar residues" evidence="1">
    <location>
        <begin position="30"/>
        <end position="46"/>
    </location>
</feature>
<feature type="region of interest" description="Disordered" evidence="1">
    <location>
        <begin position="496"/>
        <end position="521"/>
    </location>
</feature>
<feature type="region of interest" description="Disordered" evidence="1">
    <location>
        <begin position="461"/>
        <end position="480"/>
    </location>
</feature>
<feature type="compositionally biased region" description="Acidic residues" evidence="1">
    <location>
        <begin position="691"/>
        <end position="704"/>
    </location>
</feature>
<dbReference type="HOGENOM" id="CLU_000638_0_0_1"/>
<feature type="region of interest" description="Disordered" evidence="1">
    <location>
        <begin position="1980"/>
        <end position="2006"/>
    </location>
</feature>
<dbReference type="EMBL" id="KE361640">
    <property type="protein sequence ID" value="EPQ27312.1"/>
    <property type="molecule type" value="Genomic_DNA"/>
</dbReference>
<feature type="compositionally biased region" description="Polar residues" evidence="1">
    <location>
        <begin position="2241"/>
        <end position="2261"/>
    </location>
</feature>
<feature type="compositionally biased region" description="Acidic residues" evidence="1">
    <location>
        <begin position="271"/>
        <end position="282"/>
    </location>
</feature>
<feature type="compositionally biased region" description="Basic and acidic residues" evidence="1">
    <location>
        <begin position="1203"/>
        <end position="1213"/>
    </location>
</feature>
<feature type="compositionally biased region" description="Acidic residues" evidence="1">
    <location>
        <begin position="579"/>
        <end position="591"/>
    </location>
</feature>
<feature type="region of interest" description="Disordered" evidence="1">
    <location>
        <begin position="1525"/>
        <end position="1557"/>
    </location>
</feature>
<feature type="region of interest" description="Disordered" evidence="1">
    <location>
        <begin position="541"/>
        <end position="1026"/>
    </location>
</feature>
<feature type="compositionally biased region" description="Basic residues" evidence="1">
    <location>
        <begin position="91"/>
        <end position="104"/>
    </location>
</feature>
<feature type="compositionally biased region" description="Basic and acidic residues" evidence="1">
    <location>
        <begin position="496"/>
        <end position="506"/>
    </location>
</feature>
<feature type="compositionally biased region" description="Basic and acidic residues" evidence="1">
    <location>
        <begin position="1836"/>
        <end position="1847"/>
    </location>
</feature>
<feature type="region of interest" description="Disordered" evidence="1">
    <location>
        <begin position="1833"/>
        <end position="1859"/>
    </location>
</feature>
<feature type="compositionally biased region" description="Basic and acidic residues" evidence="1">
    <location>
        <begin position="869"/>
        <end position="880"/>
    </location>
</feature>
<accession>A0A061H3D2</accession>